<keyword evidence="2" id="KW-0238">DNA-binding</keyword>
<name>A0A238YB30_9RHOB</name>
<evidence type="ECO:0000256" key="3">
    <source>
        <dbReference type="ARBA" id="ARBA00023163"/>
    </source>
</evidence>
<dbReference type="RefSeq" id="WP_089272246.1">
    <property type="nucleotide sequence ID" value="NZ_FZNN01000016.1"/>
</dbReference>
<proteinExistence type="predicted"/>
<dbReference type="SUPFAM" id="SSF46785">
    <property type="entry name" value="Winged helix' DNA-binding domain"/>
    <property type="match status" value="1"/>
</dbReference>
<dbReference type="PROSITE" id="PS50949">
    <property type="entry name" value="HTH_GNTR"/>
    <property type="match status" value="1"/>
</dbReference>
<gene>
    <name evidence="5" type="ORF">SAMN06265370_1162</name>
</gene>
<dbReference type="CDD" id="cd07377">
    <property type="entry name" value="WHTH_GntR"/>
    <property type="match status" value="1"/>
</dbReference>
<keyword evidence="6" id="KW-1185">Reference proteome</keyword>
<dbReference type="Gene3D" id="1.20.120.530">
    <property type="entry name" value="GntR ligand-binding domain-like"/>
    <property type="match status" value="1"/>
</dbReference>
<dbReference type="InterPro" id="IPR036388">
    <property type="entry name" value="WH-like_DNA-bd_sf"/>
</dbReference>
<dbReference type="Pfam" id="PF00392">
    <property type="entry name" value="GntR"/>
    <property type="match status" value="1"/>
</dbReference>
<dbReference type="SMART" id="SM00345">
    <property type="entry name" value="HTH_GNTR"/>
    <property type="match status" value="1"/>
</dbReference>
<organism evidence="5 6">
    <name type="scientific">Puniceibacterium sediminis</name>
    <dbReference type="NCBI Taxonomy" id="1608407"/>
    <lineage>
        <taxon>Bacteria</taxon>
        <taxon>Pseudomonadati</taxon>
        <taxon>Pseudomonadota</taxon>
        <taxon>Alphaproteobacteria</taxon>
        <taxon>Rhodobacterales</taxon>
        <taxon>Paracoccaceae</taxon>
        <taxon>Puniceibacterium</taxon>
    </lineage>
</organism>
<dbReference type="PANTHER" id="PTHR43537:SF5">
    <property type="entry name" value="UXU OPERON TRANSCRIPTIONAL REGULATOR"/>
    <property type="match status" value="1"/>
</dbReference>
<dbReference type="SMART" id="SM00895">
    <property type="entry name" value="FCD"/>
    <property type="match status" value="1"/>
</dbReference>
<dbReference type="Proteomes" id="UP000198417">
    <property type="component" value="Unassembled WGS sequence"/>
</dbReference>
<keyword evidence="1" id="KW-0805">Transcription regulation</keyword>
<evidence type="ECO:0000313" key="6">
    <source>
        <dbReference type="Proteomes" id="UP000198417"/>
    </source>
</evidence>
<dbReference type="InterPro" id="IPR036390">
    <property type="entry name" value="WH_DNA-bd_sf"/>
</dbReference>
<dbReference type="GO" id="GO:0003700">
    <property type="term" value="F:DNA-binding transcription factor activity"/>
    <property type="evidence" value="ECO:0007669"/>
    <property type="project" value="InterPro"/>
</dbReference>
<dbReference type="InterPro" id="IPR011711">
    <property type="entry name" value="GntR_C"/>
</dbReference>
<dbReference type="PRINTS" id="PR00035">
    <property type="entry name" value="HTHGNTR"/>
</dbReference>
<dbReference type="Gene3D" id="1.10.10.10">
    <property type="entry name" value="Winged helix-like DNA-binding domain superfamily/Winged helix DNA-binding domain"/>
    <property type="match status" value="1"/>
</dbReference>
<evidence type="ECO:0000259" key="4">
    <source>
        <dbReference type="PROSITE" id="PS50949"/>
    </source>
</evidence>
<evidence type="ECO:0000256" key="2">
    <source>
        <dbReference type="ARBA" id="ARBA00023125"/>
    </source>
</evidence>
<dbReference type="AlphaFoldDB" id="A0A238YB30"/>
<feature type="domain" description="HTH gntR-type" evidence="4">
    <location>
        <begin position="5"/>
        <end position="73"/>
    </location>
</feature>
<dbReference type="SUPFAM" id="SSF48008">
    <property type="entry name" value="GntR ligand-binding domain-like"/>
    <property type="match status" value="1"/>
</dbReference>
<dbReference type="InterPro" id="IPR000524">
    <property type="entry name" value="Tscrpt_reg_HTH_GntR"/>
</dbReference>
<keyword evidence="3" id="KW-0804">Transcription</keyword>
<sequence length="245" mass="27918">MKNSARLYQDVARDLRKLIVSEGYAVGDRLITERQIAEYMKISRGLVRDAIIMLEVEGIVQVRKGSGIYLMRDPKGEEQPPHDDIGPFELLQARQLIESAIAGFAAAMVTKADITRMREALETERRGIEAKSDDYSGDEAFHRLIAEATQNGVLVEMVETLWSKRRQSRMWAQLHDRIFDESYRRQWLDDHHEILAALQARDSARARLAMRQHLTNVSDTLMELSDVGDTAFDGFLFTPASLPEV</sequence>
<dbReference type="EMBL" id="FZNN01000016">
    <property type="protein sequence ID" value="SNR68455.1"/>
    <property type="molecule type" value="Genomic_DNA"/>
</dbReference>
<reference evidence="5 6" key="1">
    <citation type="submission" date="2017-06" db="EMBL/GenBank/DDBJ databases">
        <authorList>
            <person name="Kim H.J."/>
            <person name="Triplett B.A."/>
        </authorList>
    </citation>
    <scope>NUCLEOTIDE SEQUENCE [LARGE SCALE GENOMIC DNA]</scope>
    <source>
        <strain evidence="5 6">DSM 29052</strain>
    </source>
</reference>
<dbReference type="Pfam" id="PF07729">
    <property type="entry name" value="FCD"/>
    <property type="match status" value="1"/>
</dbReference>
<evidence type="ECO:0000313" key="5">
    <source>
        <dbReference type="EMBL" id="SNR68455.1"/>
    </source>
</evidence>
<accession>A0A238YB30</accession>
<dbReference type="PANTHER" id="PTHR43537">
    <property type="entry name" value="TRANSCRIPTIONAL REGULATOR, GNTR FAMILY"/>
    <property type="match status" value="1"/>
</dbReference>
<protein>
    <submittedName>
        <fullName evidence="5">Transcriptional regulator, GntR family</fullName>
    </submittedName>
</protein>
<evidence type="ECO:0000256" key="1">
    <source>
        <dbReference type="ARBA" id="ARBA00023015"/>
    </source>
</evidence>
<dbReference type="InterPro" id="IPR008920">
    <property type="entry name" value="TF_FadR/GntR_C"/>
</dbReference>
<dbReference type="OrthoDB" id="284307at2"/>
<dbReference type="GO" id="GO:0003677">
    <property type="term" value="F:DNA binding"/>
    <property type="evidence" value="ECO:0007669"/>
    <property type="project" value="UniProtKB-KW"/>
</dbReference>